<keyword evidence="2" id="KW-1185">Reference proteome</keyword>
<proteinExistence type="predicted"/>
<name>A0ABU6QJ00_9FABA</name>
<dbReference type="EMBL" id="JASCZI010000445">
    <property type="protein sequence ID" value="MED6111848.1"/>
    <property type="molecule type" value="Genomic_DNA"/>
</dbReference>
<evidence type="ECO:0000313" key="2">
    <source>
        <dbReference type="Proteomes" id="UP001341840"/>
    </source>
</evidence>
<dbReference type="Proteomes" id="UP001341840">
    <property type="component" value="Unassembled WGS sequence"/>
</dbReference>
<reference evidence="1 2" key="1">
    <citation type="journal article" date="2023" name="Plants (Basel)">
        <title>Bridging the Gap: Combining Genomics and Transcriptomics Approaches to Understand Stylosanthes scabra, an Orphan Legume from the Brazilian Caatinga.</title>
        <authorList>
            <person name="Ferreira-Neto J.R.C."/>
            <person name="da Silva M.D."/>
            <person name="Binneck E."/>
            <person name="de Melo N.F."/>
            <person name="da Silva R.H."/>
            <person name="de Melo A.L.T.M."/>
            <person name="Pandolfi V."/>
            <person name="Bustamante F.O."/>
            <person name="Brasileiro-Vidal A.C."/>
            <person name="Benko-Iseppon A.M."/>
        </authorList>
    </citation>
    <scope>NUCLEOTIDE SEQUENCE [LARGE SCALE GENOMIC DNA]</scope>
    <source>
        <tissue evidence="1">Leaves</tissue>
    </source>
</reference>
<organism evidence="1 2">
    <name type="scientific">Stylosanthes scabra</name>
    <dbReference type="NCBI Taxonomy" id="79078"/>
    <lineage>
        <taxon>Eukaryota</taxon>
        <taxon>Viridiplantae</taxon>
        <taxon>Streptophyta</taxon>
        <taxon>Embryophyta</taxon>
        <taxon>Tracheophyta</taxon>
        <taxon>Spermatophyta</taxon>
        <taxon>Magnoliopsida</taxon>
        <taxon>eudicotyledons</taxon>
        <taxon>Gunneridae</taxon>
        <taxon>Pentapetalae</taxon>
        <taxon>rosids</taxon>
        <taxon>fabids</taxon>
        <taxon>Fabales</taxon>
        <taxon>Fabaceae</taxon>
        <taxon>Papilionoideae</taxon>
        <taxon>50 kb inversion clade</taxon>
        <taxon>dalbergioids sensu lato</taxon>
        <taxon>Dalbergieae</taxon>
        <taxon>Pterocarpus clade</taxon>
        <taxon>Stylosanthes</taxon>
    </lineage>
</organism>
<comment type="caution">
    <text evidence="1">The sequence shown here is derived from an EMBL/GenBank/DDBJ whole genome shotgun (WGS) entry which is preliminary data.</text>
</comment>
<gene>
    <name evidence="1" type="ORF">PIB30_056124</name>
</gene>
<sequence>MRVEPIRFWTGTKSNFLNRFVALASRLELLDLEIFENLQFYRVDSVSKGIDSKPMYTFLTELELQVESIREVLESIQTFLNFENKESERRYKAIHFLGYLNSFHKIRTVSLGLEGPAGLTTRLMAIADHRE</sequence>
<protein>
    <submittedName>
        <fullName evidence="1">Uncharacterized protein</fullName>
    </submittedName>
</protein>
<evidence type="ECO:0000313" key="1">
    <source>
        <dbReference type="EMBL" id="MED6111848.1"/>
    </source>
</evidence>
<accession>A0ABU6QJ00</accession>